<organism evidence="2 3">
    <name type="scientific">Caenorhabditis japonica</name>
    <dbReference type="NCBI Taxonomy" id="281687"/>
    <lineage>
        <taxon>Eukaryota</taxon>
        <taxon>Metazoa</taxon>
        <taxon>Ecdysozoa</taxon>
        <taxon>Nematoda</taxon>
        <taxon>Chromadorea</taxon>
        <taxon>Rhabditida</taxon>
        <taxon>Rhabditina</taxon>
        <taxon>Rhabditomorpha</taxon>
        <taxon>Rhabditoidea</taxon>
        <taxon>Rhabditidae</taxon>
        <taxon>Peloderinae</taxon>
        <taxon>Caenorhabditis</taxon>
    </lineage>
</organism>
<dbReference type="AlphaFoldDB" id="A0A8R1DSE0"/>
<protein>
    <submittedName>
        <fullName evidence="2">Uncharacterized protein</fullName>
    </submittedName>
</protein>
<feature type="region of interest" description="Disordered" evidence="1">
    <location>
        <begin position="15"/>
        <end position="88"/>
    </location>
</feature>
<evidence type="ECO:0000313" key="2">
    <source>
        <dbReference type="EnsemblMetazoa" id="CJA10847.1"/>
    </source>
</evidence>
<proteinExistence type="predicted"/>
<feature type="compositionally biased region" description="Basic and acidic residues" evidence="1">
    <location>
        <begin position="62"/>
        <end position="88"/>
    </location>
</feature>
<accession>A0A8R1DSE0</accession>
<dbReference type="Proteomes" id="UP000005237">
    <property type="component" value="Unassembled WGS sequence"/>
</dbReference>
<evidence type="ECO:0000313" key="3">
    <source>
        <dbReference type="Proteomes" id="UP000005237"/>
    </source>
</evidence>
<sequence length="198" mass="23254">MKCVEQDVKINNFVSTKKNRLSQSEPLPPERLTLTTSSTTEDEPEQVRNITDVPEKFEDEDNRQKSGNDELTDSKKEKEEKKDEKKDDVQLNMDNLHFRKVVEFQKGQDLNQFVLHAKTVFEQTAAFQWTMKKKISFDEGCWKHLNRRVSALQREGFEVRVNTQKARDNKRTQCGKTYMDEVFAGLMKQKPKKKGQHD</sequence>
<reference evidence="2" key="2">
    <citation type="submission" date="2022-06" db="UniProtKB">
        <authorList>
            <consortium name="EnsemblMetazoa"/>
        </authorList>
    </citation>
    <scope>IDENTIFICATION</scope>
    <source>
        <strain evidence="2">DF5081</strain>
    </source>
</reference>
<dbReference type="EnsemblMetazoa" id="CJA10847.1">
    <property type="protein sequence ID" value="CJA10847.1"/>
    <property type="gene ID" value="WBGene00130051"/>
</dbReference>
<feature type="compositionally biased region" description="Low complexity" evidence="1">
    <location>
        <begin position="30"/>
        <end position="39"/>
    </location>
</feature>
<name>A0A8R1DSE0_CAEJA</name>
<evidence type="ECO:0000256" key="1">
    <source>
        <dbReference type="SAM" id="MobiDB-lite"/>
    </source>
</evidence>
<reference evidence="3" key="1">
    <citation type="submission" date="2010-08" db="EMBL/GenBank/DDBJ databases">
        <authorList>
            <consortium name="Caenorhabditis japonica Sequencing Consortium"/>
            <person name="Wilson R.K."/>
        </authorList>
    </citation>
    <scope>NUCLEOTIDE SEQUENCE [LARGE SCALE GENOMIC DNA]</scope>
    <source>
        <strain evidence="3">DF5081</strain>
    </source>
</reference>
<keyword evidence="3" id="KW-1185">Reference proteome</keyword>